<dbReference type="AlphaFoldDB" id="A0A420FS49"/>
<accession>A0A420FS49</accession>
<organism evidence="2 3">
    <name type="scientific">Paraburkholderia fungorum</name>
    <dbReference type="NCBI Taxonomy" id="134537"/>
    <lineage>
        <taxon>Bacteria</taxon>
        <taxon>Pseudomonadati</taxon>
        <taxon>Pseudomonadota</taxon>
        <taxon>Betaproteobacteria</taxon>
        <taxon>Burkholderiales</taxon>
        <taxon>Burkholderiaceae</taxon>
        <taxon>Paraburkholderia</taxon>
    </lineage>
</organism>
<sequence>MPGTRADGKTPEWRENGGSGGERMIIAWRAAVRGPARRNPPGSAGNATQRERREPQTVRAKKKQEQQCM</sequence>
<name>A0A420FS49_9BURK</name>
<evidence type="ECO:0000256" key="1">
    <source>
        <dbReference type="SAM" id="MobiDB-lite"/>
    </source>
</evidence>
<dbReference type="Proteomes" id="UP000283709">
    <property type="component" value="Unassembled WGS sequence"/>
</dbReference>
<feature type="compositionally biased region" description="Basic and acidic residues" evidence="1">
    <location>
        <begin position="1"/>
        <end position="15"/>
    </location>
</feature>
<reference evidence="2 3" key="1">
    <citation type="submission" date="2016-07" db="EMBL/GenBank/DDBJ databases">
        <title>Genome analysis of Burkholderia fungorum ES3-20.</title>
        <authorList>
            <person name="Xu D."/>
            <person name="Yao R."/>
            <person name="Zheng S."/>
        </authorList>
    </citation>
    <scope>NUCLEOTIDE SEQUENCE [LARGE SCALE GENOMIC DNA]</scope>
    <source>
        <strain evidence="2 3">ES3-20</strain>
    </source>
</reference>
<feature type="region of interest" description="Disordered" evidence="1">
    <location>
        <begin position="1"/>
        <end position="69"/>
    </location>
</feature>
<dbReference type="EMBL" id="MCAS01000045">
    <property type="protein sequence ID" value="RKF35817.1"/>
    <property type="molecule type" value="Genomic_DNA"/>
</dbReference>
<gene>
    <name evidence="2" type="ORF">BCY88_09330</name>
</gene>
<evidence type="ECO:0000313" key="2">
    <source>
        <dbReference type="EMBL" id="RKF35817.1"/>
    </source>
</evidence>
<proteinExistence type="predicted"/>
<evidence type="ECO:0000313" key="3">
    <source>
        <dbReference type="Proteomes" id="UP000283709"/>
    </source>
</evidence>
<protein>
    <submittedName>
        <fullName evidence="2">Uncharacterized protein</fullName>
    </submittedName>
</protein>
<comment type="caution">
    <text evidence="2">The sequence shown here is derived from an EMBL/GenBank/DDBJ whole genome shotgun (WGS) entry which is preliminary data.</text>
</comment>